<protein>
    <recommendedName>
        <fullName evidence="6">PDZ domain-containing protein</fullName>
    </recommendedName>
</protein>
<dbReference type="STRING" id="394503.Ccel_2132"/>
<feature type="domain" description="DUF512" evidence="1">
    <location>
        <begin position="221"/>
        <end position="425"/>
    </location>
</feature>
<gene>
    <name evidence="4" type="ordered locus">Ccel_2132</name>
</gene>
<dbReference type="Gene3D" id="2.30.42.10">
    <property type="match status" value="1"/>
</dbReference>
<dbReference type="Proteomes" id="UP000001349">
    <property type="component" value="Chromosome"/>
</dbReference>
<evidence type="ECO:0000259" key="3">
    <source>
        <dbReference type="Pfam" id="PF19238"/>
    </source>
</evidence>
<dbReference type="HOGENOM" id="CLU_037396_0_0_9"/>
<dbReference type="AlphaFoldDB" id="B8I443"/>
<sequence>MQNKIEICMVQSGSIAEEAGVEAGDFLLSINKQNIKDIFDYRYYQASEELLLEIEKPDGEIWEIEVEKDENEELGLEFEDSLIDGAKSCTNKCIFCFIDQLPKGMRETVYFKDDDSRLSFLTGNYVTLTNIKKEELERIIHYRMSPINVSVHTTNPDLRKFMLGNRFAGDVMNKIRMLTDNGIEVNCQIVLCRDINDGNELDKTIDVLSELYPSINSVSIVPVGISRHRENLFQIKPFDMESSANVINQVHKWQNKLLQEKSSRVIYLSDEFYINAGVDVPKYKDYEGFPQIENGVGMVALLRHEVKEALKHKKKNVNTAGRKVSIVTGRLVYKNILQLVDEIKNVYNGLEANVYDIENDFFGPYVTVTGLLTGLDIIKQLKGRDLGQELLISSNMLRAGEHVLLDDYTVERLEVELAIRIRIVDSTGADFVNAVIGN</sequence>
<dbReference type="InterPro" id="IPR013785">
    <property type="entry name" value="Aldolase_TIM"/>
</dbReference>
<dbReference type="Gene3D" id="3.20.20.70">
    <property type="entry name" value="Aldolase class I"/>
    <property type="match status" value="1"/>
</dbReference>
<dbReference type="EMBL" id="CP001348">
    <property type="protein sequence ID" value="ACL76476.1"/>
    <property type="molecule type" value="Genomic_DNA"/>
</dbReference>
<dbReference type="eggNOG" id="COG1625">
    <property type="taxonomic scope" value="Bacteria"/>
</dbReference>
<evidence type="ECO:0008006" key="6">
    <source>
        <dbReference type="Google" id="ProtNLM"/>
    </source>
</evidence>
<evidence type="ECO:0000313" key="4">
    <source>
        <dbReference type="EMBL" id="ACL76476.1"/>
    </source>
</evidence>
<dbReference type="InterPro" id="IPR007549">
    <property type="entry name" value="DUF512"/>
</dbReference>
<reference evidence="4 5" key="1">
    <citation type="submission" date="2009-01" db="EMBL/GenBank/DDBJ databases">
        <title>Complete sequence of Clostridium cellulolyticum H10.</title>
        <authorList>
            <consortium name="US DOE Joint Genome Institute"/>
            <person name="Lucas S."/>
            <person name="Copeland A."/>
            <person name="Lapidus A."/>
            <person name="Glavina del Rio T."/>
            <person name="Dalin E."/>
            <person name="Tice H."/>
            <person name="Bruce D."/>
            <person name="Goodwin L."/>
            <person name="Pitluck S."/>
            <person name="Chertkov O."/>
            <person name="Saunders E."/>
            <person name="Brettin T."/>
            <person name="Detter J.C."/>
            <person name="Han C."/>
            <person name="Larimer F."/>
            <person name="Land M."/>
            <person name="Hauser L."/>
            <person name="Kyrpides N."/>
            <person name="Ivanova N."/>
            <person name="Zhou J."/>
            <person name="Richardson P."/>
        </authorList>
    </citation>
    <scope>NUCLEOTIDE SEQUENCE [LARGE SCALE GENOMIC DNA]</scope>
    <source>
        <strain evidence="5">ATCC 35319 / DSM 5812 / JCM 6584 / H10</strain>
    </source>
</reference>
<accession>B8I443</accession>
<dbReference type="RefSeq" id="WP_015925576.1">
    <property type="nucleotide sequence ID" value="NC_011898.1"/>
</dbReference>
<dbReference type="KEGG" id="cce:Ccel_2132"/>
<name>B8I443_RUMCH</name>
<dbReference type="InterPro" id="IPR036034">
    <property type="entry name" value="PDZ_sf"/>
</dbReference>
<dbReference type="InterPro" id="IPR041489">
    <property type="entry name" value="PDZ_6"/>
</dbReference>
<evidence type="ECO:0000313" key="5">
    <source>
        <dbReference type="Proteomes" id="UP000001349"/>
    </source>
</evidence>
<dbReference type="InterPro" id="IPR045375">
    <property type="entry name" value="Put_radical_SAM-like_N"/>
</dbReference>
<feature type="domain" description="PDZ" evidence="2">
    <location>
        <begin position="8"/>
        <end position="49"/>
    </location>
</feature>
<evidence type="ECO:0000259" key="1">
    <source>
        <dbReference type="Pfam" id="PF04459"/>
    </source>
</evidence>
<dbReference type="Pfam" id="PF17820">
    <property type="entry name" value="PDZ_6"/>
    <property type="match status" value="1"/>
</dbReference>
<dbReference type="OrthoDB" id="9774724at2"/>
<dbReference type="SUPFAM" id="SSF50156">
    <property type="entry name" value="PDZ domain-like"/>
    <property type="match status" value="1"/>
</dbReference>
<keyword evidence="5" id="KW-1185">Reference proteome</keyword>
<dbReference type="Pfam" id="PF04459">
    <property type="entry name" value="DUF512"/>
    <property type="match status" value="1"/>
</dbReference>
<evidence type="ECO:0000259" key="2">
    <source>
        <dbReference type="Pfam" id="PF17820"/>
    </source>
</evidence>
<dbReference type="InterPro" id="IPR058240">
    <property type="entry name" value="rSAM_sf"/>
</dbReference>
<dbReference type="Pfam" id="PF19238">
    <property type="entry name" value="Radical_SAM_2"/>
    <property type="match status" value="1"/>
</dbReference>
<dbReference type="SUPFAM" id="SSF102114">
    <property type="entry name" value="Radical SAM enzymes"/>
    <property type="match status" value="1"/>
</dbReference>
<organism evidence="4 5">
    <name type="scientific">Ruminiclostridium cellulolyticum (strain ATCC 35319 / DSM 5812 / JCM 6584 / H10)</name>
    <name type="common">Clostridium cellulolyticum</name>
    <dbReference type="NCBI Taxonomy" id="394503"/>
    <lineage>
        <taxon>Bacteria</taxon>
        <taxon>Bacillati</taxon>
        <taxon>Bacillota</taxon>
        <taxon>Clostridia</taxon>
        <taxon>Eubacteriales</taxon>
        <taxon>Oscillospiraceae</taxon>
        <taxon>Ruminiclostridium</taxon>
    </lineage>
</organism>
<proteinExistence type="predicted"/>
<feature type="domain" description="Putative radical SAM N-terminal" evidence="3">
    <location>
        <begin position="68"/>
        <end position="218"/>
    </location>
</feature>